<dbReference type="OrthoDB" id="7277038at2"/>
<dbReference type="EMBL" id="CP011367">
    <property type="protein sequence ID" value="AKJ95656.1"/>
    <property type="molecule type" value="Genomic_DNA"/>
</dbReference>
<dbReference type="Gene3D" id="3.50.70.10">
    <property type="match status" value="1"/>
</dbReference>
<name>A0A0G3GA62_9GAMM</name>
<accession>A0A0G3GA62</accession>
<dbReference type="SUPFAM" id="SSF54626">
    <property type="entry name" value="Chalcone isomerase"/>
    <property type="match status" value="1"/>
</dbReference>
<evidence type="ECO:0000259" key="2">
    <source>
        <dbReference type="Pfam" id="PF16036"/>
    </source>
</evidence>
<dbReference type="Pfam" id="PF16036">
    <property type="entry name" value="Chalcone_3"/>
    <property type="match status" value="1"/>
</dbReference>
<organism evidence="3 4">
    <name type="scientific">Thioalkalivibrio versutus</name>
    <dbReference type="NCBI Taxonomy" id="106634"/>
    <lineage>
        <taxon>Bacteria</taxon>
        <taxon>Pseudomonadati</taxon>
        <taxon>Pseudomonadota</taxon>
        <taxon>Gammaproteobacteria</taxon>
        <taxon>Chromatiales</taxon>
        <taxon>Ectothiorhodospiraceae</taxon>
        <taxon>Thioalkalivibrio</taxon>
    </lineage>
</organism>
<dbReference type="RefSeq" id="WP_047251521.1">
    <property type="nucleotide sequence ID" value="NZ_CP011367.1"/>
</dbReference>
<dbReference type="Proteomes" id="UP000064201">
    <property type="component" value="Chromosome"/>
</dbReference>
<evidence type="ECO:0000313" key="4">
    <source>
        <dbReference type="Proteomes" id="UP000064201"/>
    </source>
</evidence>
<feature type="signal peptide" evidence="1">
    <location>
        <begin position="1"/>
        <end position="29"/>
    </location>
</feature>
<proteinExistence type="predicted"/>
<reference evidence="3 4" key="1">
    <citation type="submission" date="2015-04" db="EMBL/GenBank/DDBJ databases">
        <title>Complete Sequence for the Genome of the Thioalkalivibrio versutus D301.</title>
        <authorList>
            <person name="Mu T."/>
            <person name="Zhou J."/>
            <person name="Xu X."/>
        </authorList>
    </citation>
    <scope>NUCLEOTIDE SEQUENCE [LARGE SCALE GENOMIC DNA]</scope>
    <source>
        <strain evidence="3 4">D301</strain>
    </source>
</reference>
<dbReference type="AlphaFoldDB" id="A0A0G3GA62"/>
<gene>
    <name evidence="3" type="ORF">TVD_09935</name>
</gene>
<feature type="domain" description="Chalcone isomerase" evidence="2">
    <location>
        <begin position="31"/>
        <end position="194"/>
    </location>
</feature>
<keyword evidence="4" id="KW-1185">Reference proteome</keyword>
<sequence>MNTHATRRGTLLASLLLLALFLTVAPASATTEIDGVRFADSVTIDDTTVPLRAGRLYRYTIFRVYVGAFYVPEDVAPDDVLTADVPKRLELEYLRAISADDFRKSGNRLLEDQQSPEALAALSDRLETFNAAYRDMESGDRYALEYRPGRGTRLLQNGTPLVEVPGRDFAEAYFGIWLHPEEPLSQRFRDTLIGQR</sequence>
<feature type="chain" id="PRO_5002554098" description="Chalcone isomerase domain-containing protein" evidence="1">
    <location>
        <begin position="30"/>
        <end position="196"/>
    </location>
</feature>
<dbReference type="PATRIC" id="fig|106634.4.peg.2036"/>
<dbReference type="STRING" id="106634.TVD_09935"/>
<dbReference type="GO" id="GO:0016872">
    <property type="term" value="F:intramolecular lyase activity"/>
    <property type="evidence" value="ECO:0007669"/>
    <property type="project" value="InterPro"/>
</dbReference>
<dbReference type="InterPro" id="IPR016087">
    <property type="entry name" value="Chalcone_isomerase"/>
</dbReference>
<dbReference type="InterPro" id="IPR016088">
    <property type="entry name" value="Chalcone_isomerase_3-sand"/>
</dbReference>
<evidence type="ECO:0000313" key="3">
    <source>
        <dbReference type="EMBL" id="AKJ95656.1"/>
    </source>
</evidence>
<dbReference type="KEGG" id="tvr:TVD_09935"/>
<evidence type="ECO:0000256" key="1">
    <source>
        <dbReference type="SAM" id="SignalP"/>
    </source>
</evidence>
<protein>
    <recommendedName>
        <fullName evidence="2">Chalcone isomerase domain-containing protein</fullName>
    </recommendedName>
</protein>
<dbReference type="InterPro" id="IPR036298">
    <property type="entry name" value="Chalcone_isomerase_sf"/>
</dbReference>
<keyword evidence="1" id="KW-0732">Signal</keyword>